<dbReference type="AlphaFoldDB" id="A0A7Y9URI3"/>
<dbReference type="Gene3D" id="3.30.200.20">
    <property type="entry name" value="Phosphorylase Kinase, domain 1"/>
    <property type="match status" value="1"/>
</dbReference>
<organism evidence="2 3">
    <name type="scientific">Nocardioides daedukensis</name>
    <dbReference type="NCBI Taxonomy" id="634462"/>
    <lineage>
        <taxon>Bacteria</taxon>
        <taxon>Bacillati</taxon>
        <taxon>Actinomycetota</taxon>
        <taxon>Actinomycetes</taxon>
        <taxon>Propionibacteriales</taxon>
        <taxon>Nocardioidaceae</taxon>
        <taxon>Nocardioides</taxon>
    </lineage>
</organism>
<dbReference type="InterPro" id="IPR052898">
    <property type="entry name" value="ACAD10-like"/>
</dbReference>
<dbReference type="RefSeq" id="WP_179502787.1">
    <property type="nucleotide sequence ID" value="NZ_JACCAA010000001.1"/>
</dbReference>
<dbReference type="Gene3D" id="3.90.1200.10">
    <property type="match status" value="1"/>
</dbReference>
<dbReference type="SUPFAM" id="SSF56112">
    <property type="entry name" value="Protein kinase-like (PK-like)"/>
    <property type="match status" value="1"/>
</dbReference>
<dbReference type="PANTHER" id="PTHR47829:SF1">
    <property type="entry name" value="HAD FAMILY PHOSPHATASE"/>
    <property type="match status" value="1"/>
</dbReference>
<accession>A0A7Y9URI3</accession>
<dbReference type="Proteomes" id="UP000540656">
    <property type="component" value="Unassembled WGS sequence"/>
</dbReference>
<dbReference type="PANTHER" id="PTHR47829">
    <property type="entry name" value="HYDROLASE, PUTATIVE (AFU_ORTHOLOGUE AFUA_1G12880)-RELATED"/>
    <property type="match status" value="1"/>
</dbReference>
<sequence length="340" mass="36658">MARDVAELVRPDRLGPALVDATGDDAWREVTAEMISGGKSNLTFTLSSPAGELILRRPPTGKLLPSAHDMGREARVQSGLLGTDVPVATIVLHDDGELIGLPCYVMEKVPGHIIRGELPAGYATTPMEREQMAFTFVDTLAALHAVDQDAVGLGDYGRPAGFMERQVRRWTGQWEASRTHEVAEIDELARRLTNGVPAQERSTIVHGDYRTDNVVYATDDPGRINAVLDWELSTLGDPLTDLGLLMLFWRSAADGPLSLIPGITHLPGFPHRDAMLERYAASSGADLSDMGYYQAFAHFKFAVIAQGVAARSAAGDMGGQDFGNLDDEILGLATAGLDHI</sequence>
<evidence type="ECO:0000259" key="1">
    <source>
        <dbReference type="Pfam" id="PF01636"/>
    </source>
</evidence>
<dbReference type="CDD" id="cd05154">
    <property type="entry name" value="ACAD10_11_N-like"/>
    <property type="match status" value="1"/>
</dbReference>
<gene>
    <name evidence="2" type="ORF">BJ980_002694</name>
</gene>
<keyword evidence="2" id="KW-0418">Kinase</keyword>
<keyword evidence="3" id="KW-1185">Reference proteome</keyword>
<dbReference type="InterPro" id="IPR041726">
    <property type="entry name" value="ACAD10_11_N"/>
</dbReference>
<evidence type="ECO:0000313" key="2">
    <source>
        <dbReference type="EMBL" id="NYG59771.1"/>
    </source>
</evidence>
<comment type="caution">
    <text evidence="2">The sequence shown here is derived from an EMBL/GenBank/DDBJ whole genome shotgun (WGS) entry which is preliminary data.</text>
</comment>
<dbReference type="EMBL" id="JACCAA010000001">
    <property type="protein sequence ID" value="NYG59771.1"/>
    <property type="molecule type" value="Genomic_DNA"/>
</dbReference>
<protein>
    <submittedName>
        <fullName evidence="2">Aminoglycoside phosphotransferase (APT) family kinase protein</fullName>
    </submittedName>
</protein>
<keyword evidence="2" id="KW-0808">Transferase</keyword>
<feature type="domain" description="Aminoglycoside phosphotransferase" evidence="1">
    <location>
        <begin position="33"/>
        <end position="256"/>
    </location>
</feature>
<reference evidence="2 3" key="1">
    <citation type="submission" date="2020-07" db="EMBL/GenBank/DDBJ databases">
        <title>Sequencing the genomes of 1000 actinobacteria strains.</title>
        <authorList>
            <person name="Klenk H.-P."/>
        </authorList>
    </citation>
    <scope>NUCLEOTIDE SEQUENCE [LARGE SCALE GENOMIC DNA]</scope>
    <source>
        <strain evidence="2 3">DSM 23819</strain>
    </source>
</reference>
<dbReference type="GO" id="GO:0016301">
    <property type="term" value="F:kinase activity"/>
    <property type="evidence" value="ECO:0007669"/>
    <property type="project" value="UniProtKB-KW"/>
</dbReference>
<evidence type="ECO:0000313" key="3">
    <source>
        <dbReference type="Proteomes" id="UP000540656"/>
    </source>
</evidence>
<dbReference type="Pfam" id="PF01636">
    <property type="entry name" value="APH"/>
    <property type="match status" value="1"/>
</dbReference>
<name>A0A7Y9URI3_9ACTN</name>
<dbReference type="InterPro" id="IPR011009">
    <property type="entry name" value="Kinase-like_dom_sf"/>
</dbReference>
<proteinExistence type="predicted"/>
<dbReference type="InterPro" id="IPR002575">
    <property type="entry name" value="Aminoglycoside_PTrfase"/>
</dbReference>